<reference evidence="3" key="1">
    <citation type="submission" date="2020-05" db="EMBL/GenBank/DDBJ databases">
        <authorList>
            <person name="Chiriac C."/>
            <person name="Salcher M."/>
            <person name="Ghai R."/>
            <person name="Kavagutti S V."/>
        </authorList>
    </citation>
    <scope>NUCLEOTIDE SEQUENCE</scope>
</reference>
<accession>A0A6J5RTF3</accession>
<organism evidence="3">
    <name type="scientific">uncultured Caudovirales phage</name>
    <dbReference type="NCBI Taxonomy" id="2100421"/>
    <lineage>
        <taxon>Viruses</taxon>
        <taxon>Duplodnaviria</taxon>
        <taxon>Heunggongvirae</taxon>
        <taxon>Uroviricota</taxon>
        <taxon>Caudoviricetes</taxon>
        <taxon>Peduoviridae</taxon>
        <taxon>Maltschvirus</taxon>
        <taxon>Maltschvirus maltsch</taxon>
    </lineage>
</organism>
<protein>
    <submittedName>
        <fullName evidence="3">Uncharacterized protein</fullName>
    </submittedName>
</protein>
<name>A0A6J5RTF3_9CAUD</name>
<dbReference type="EMBL" id="LR798456">
    <property type="protein sequence ID" value="CAB5237959.1"/>
    <property type="molecule type" value="Genomic_DNA"/>
</dbReference>
<evidence type="ECO:0000313" key="2">
    <source>
        <dbReference type="EMBL" id="CAB4182827.1"/>
    </source>
</evidence>
<dbReference type="EMBL" id="LR797258">
    <property type="protein sequence ID" value="CAB4197456.1"/>
    <property type="molecule type" value="Genomic_DNA"/>
</dbReference>
<proteinExistence type="predicted"/>
<gene>
    <name evidence="2" type="ORF">UFOVP1076_26</name>
    <name evidence="3" type="ORF">UFOVP1314_9</name>
    <name evidence="4" type="ORF">UFOVP1523_5</name>
    <name evidence="1" type="ORF">UFOVP991_26</name>
</gene>
<evidence type="ECO:0000313" key="4">
    <source>
        <dbReference type="EMBL" id="CAB5237959.1"/>
    </source>
</evidence>
<evidence type="ECO:0000313" key="1">
    <source>
        <dbReference type="EMBL" id="CAB4176415.1"/>
    </source>
</evidence>
<sequence>MKQSTLDKLATAITEPDEMIDPSLILAFMSAIVTAWKNCSNPEVAKAQTLAGGPVAYGQAIRIVRSETDLRGKAARLKAMELVKAGTNLTPEELADIENEAKDIPPNMSIPVGIFQLSMIMLCILLFTAPANAQSGIFQIDIEQNRRLDQLEKKVDDIAVRIGIVSPVVTAPAAKALQSAPAYEIINGVRTHTSDAHLRFHGYTDAQIAGLSPEQKDRLHGAAHNGNFAVAGAVVAPVKRIVTVSAAFVDVCNGRKCRRIRRP</sequence>
<dbReference type="EMBL" id="LR797025">
    <property type="protein sequence ID" value="CAB4182827.1"/>
    <property type="molecule type" value="Genomic_DNA"/>
</dbReference>
<dbReference type="EMBL" id="LR796941">
    <property type="protein sequence ID" value="CAB4176415.1"/>
    <property type="molecule type" value="Genomic_DNA"/>
</dbReference>
<evidence type="ECO:0000313" key="3">
    <source>
        <dbReference type="EMBL" id="CAB4197456.1"/>
    </source>
</evidence>